<feature type="domain" description="Zn(2)-C6 fungal-type" evidence="6">
    <location>
        <begin position="20"/>
        <end position="50"/>
    </location>
</feature>
<evidence type="ECO:0000313" key="7">
    <source>
        <dbReference type="EMBL" id="KAG9250805.1"/>
    </source>
</evidence>
<evidence type="ECO:0000256" key="3">
    <source>
        <dbReference type="ARBA" id="ARBA00023125"/>
    </source>
</evidence>
<dbReference type="CDD" id="cd00067">
    <property type="entry name" value="GAL4"/>
    <property type="match status" value="1"/>
</dbReference>
<protein>
    <recommendedName>
        <fullName evidence="6">Zn(2)-C6 fungal-type domain-containing protein</fullName>
    </recommendedName>
</protein>
<dbReference type="SMART" id="SM00066">
    <property type="entry name" value="GAL4"/>
    <property type="match status" value="1"/>
</dbReference>
<dbReference type="Proteomes" id="UP000887229">
    <property type="component" value="Unassembled WGS sequence"/>
</dbReference>
<accession>A0A9P7ZFV5</accession>
<dbReference type="GO" id="GO:0008270">
    <property type="term" value="F:zinc ion binding"/>
    <property type="evidence" value="ECO:0007669"/>
    <property type="project" value="InterPro"/>
</dbReference>
<dbReference type="SUPFAM" id="SSF57701">
    <property type="entry name" value="Zn2/Cys6 DNA-binding domain"/>
    <property type="match status" value="1"/>
</dbReference>
<keyword evidence="3" id="KW-0238">DNA-binding</keyword>
<keyword evidence="2" id="KW-0479">Metal-binding</keyword>
<dbReference type="GO" id="GO:0000981">
    <property type="term" value="F:DNA-binding transcription factor activity, RNA polymerase II-specific"/>
    <property type="evidence" value="ECO:0007669"/>
    <property type="project" value="InterPro"/>
</dbReference>
<dbReference type="CDD" id="cd12148">
    <property type="entry name" value="fungal_TF_MHR"/>
    <property type="match status" value="1"/>
</dbReference>
<sequence>GGGGGEKAAPTGKRRRINYACDYCRSRKTRCDEGQPSCHACSAAGIECVTRNRRQPWLDVRRHEAGRVPNQGSTAEGRSRQQRQEDEPSAVGTHSARRVSYSSLRAEDDDPGAETSRQPGAVQSENDRPEHSARLPIIQIDSGNTPLELMTSWLDLARHRLRIPPAGPRPRAWSARNSLHANDMGGSPNEWTLPRSLGTWEIPEEGVLLSLIDSFLAGPNVLLPLLQPEKIKHAAHAASQDGPNAVAQQSGLPVLMQMYLVLVLGHAAQPLHPEPDFDAQGCLKYSESLLGLILQQSTLEALRAVTLLSMALRCHDNLAAAGHTMSLAVSMGVALGLPRYSARLPPGEERRSTWMSVFAFEKLLSFELGRPSLIPDDYPELIPDTIVTGAAQRQLASQPVFEIVLSLAKLLGEVGRWCVQVSRKEDDRSDEAMAEVVREKVRTTGLSCLKLMEWASDVCPSRYRPTSDLFFDSRLHPFTSFIAMQYHTAMILVTRNSLLISEKAIRLAVDVIAKDEPWESAVRNGQSIAVNSARIILRLFLESSELASCAALPSLSSPLHAMGVLAVFAVTRPGSRMSGMDRELLKTA</sequence>
<dbReference type="AlphaFoldDB" id="A0A9P7ZFV5"/>
<dbReference type="InterPro" id="IPR050987">
    <property type="entry name" value="AtrR-like"/>
</dbReference>
<feature type="compositionally biased region" description="Basic and acidic residues" evidence="5">
    <location>
        <begin position="77"/>
        <end position="86"/>
    </location>
</feature>
<dbReference type="SMART" id="SM00906">
    <property type="entry name" value="Fungal_trans"/>
    <property type="match status" value="1"/>
</dbReference>
<dbReference type="PROSITE" id="PS00463">
    <property type="entry name" value="ZN2_CY6_FUNGAL_1"/>
    <property type="match status" value="1"/>
</dbReference>
<dbReference type="Gene3D" id="4.10.240.10">
    <property type="entry name" value="Zn(2)-C6 fungal-type DNA-binding domain"/>
    <property type="match status" value="1"/>
</dbReference>
<dbReference type="InterPro" id="IPR007219">
    <property type="entry name" value="XnlR_reg_dom"/>
</dbReference>
<dbReference type="PANTHER" id="PTHR46910">
    <property type="entry name" value="TRANSCRIPTION FACTOR PDR1"/>
    <property type="match status" value="1"/>
</dbReference>
<dbReference type="EMBL" id="MU251273">
    <property type="protein sequence ID" value="KAG9250805.1"/>
    <property type="molecule type" value="Genomic_DNA"/>
</dbReference>
<feature type="non-terminal residue" evidence="7">
    <location>
        <position position="1"/>
    </location>
</feature>
<dbReference type="GeneID" id="70291636"/>
<dbReference type="GO" id="GO:0006351">
    <property type="term" value="P:DNA-templated transcription"/>
    <property type="evidence" value="ECO:0007669"/>
    <property type="project" value="InterPro"/>
</dbReference>
<evidence type="ECO:0000313" key="8">
    <source>
        <dbReference type="Proteomes" id="UP000887229"/>
    </source>
</evidence>
<keyword evidence="8" id="KW-1185">Reference proteome</keyword>
<organism evidence="7 8">
    <name type="scientific">Emericellopsis atlantica</name>
    <dbReference type="NCBI Taxonomy" id="2614577"/>
    <lineage>
        <taxon>Eukaryota</taxon>
        <taxon>Fungi</taxon>
        <taxon>Dikarya</taxon>
        <taxon>Ascomycota</taxon>
        <taxon>Pezizomycotina</taxon>
        <taxon>Sordariomycetes</taxon>
        <taxon>Hypocreomycetidae</taxon>
        <taxon>Hypocreales</taxon>
        <taxon>Bionectriaceae</taxon>
        <taxon>Emericellopsis</taxon>
    </lineage>
</organism>
<evidence type="ECO:0000256" key="4">
    <source>
        <dbReference type="ARBA" id="ARBA00023242"/>
    </source>
</evidence>
<keyword evidence="4" id="KW-0539">Nucleus</keyword>
<feature type="region of interest" description="Disordered" evidence="5">
    <location>
        <begin position="59"/>
        <end position="132"/>
    </location>
</feature>
<dbReference type="GO" id="GO:0003677">
    <property type="term" value="F:DNA binding"/>
    <property type="evidence" value="ECO:0007669"/>
    <property type="project" value="UniProtKB-KW"/>
</dbReference>
<dbReference type="InterPro" id="IPR036864">
    <property type="entry name" value="Zn2-C6_fun-type_DNA-bd_sf"/>
</dbReference>
<evidence type="ECO:0000256" key="2">
    <source>
        <dbReference type="ARBA" id="ARBA00022723"/>
    </source>
</evidence>
<dbReference type="PANTHER" id="PTHR46910:SF3">
    <property type="entry name" value="HALOTOLERANCE PROTEIN 9-RELATED"/>
    <property type="match status" value="1"/>
</dbReference>
<feature type="compositionally biased region" description="Polar residues" evidence="5">
    <location>
        <begin position="115"/>
        <end position="124"/>
    </location>
</feature>
<comment type="subcellular location">
    <subcellularLocation>
        <location evidence="1">Nucleus</location>
    </subcellularLocation>
</comment>
<dbReference type="Pfam" id="PF00172">
    <property type="entry name" value="Zn_clus"/>
    <property type="match status" value="1"/>
</dbReference>
<reference evidence="7" key="1">
    <citation type="journal article" date="2021" name="IMA Fungus">
        <title>Genomic characterization of three marine fungi, including Emericellopsis atlantica sp. nov. with signatures of a generalist lifestyle and marine biomass degradation.</title>
        <authorList>
            <person name="Hagestad O.C."/>
            <person name="Hou L."/>
            <person name="Andersen J.H."/>
            <person name="Hansen E.H."/>
            <person name="Altermark B."/>
            <person name="Li C."/>
            <person name="Kuhnert E."/>
            <person name="Cox R.J."/>
            <person name="Crous P.W."/>
            <person name="Spatafora J.W."/>
            <person name="Lail K."/>
            <person name="Amirebrahimi M."/>
            <person name="Lipzen A."/>
            <person name="Pangilinan J."/>
            <person name="Andreopoulos W."/>
            <person name="Hayes R.D."/>
            <person name="Ng V."/>
            <person name="Grigoriev I.V."/>
            <person name="Jackson S.A."/>
            <person name="Sutton T.D.S."/>
            <person name="Dobson A.D.W."/>
            <person name="Rama T."/>
        </authorList>
    </citation>
    <scope>NUCLEOTIDE SEQUENCE</scope>
    <source>
        <strain evidence="7">TS7</strain>
    </source>
</reference>
<dbReference type="InterPro" id="IPR001138">
    <property type="entry name" value="Zn2Cys6_DnaBD"/>
</dbReference>
<evidence type="ECO:0000256" key="1">
    <source>
        <dbReference type="ARBA" id="ARBA00004123"/>
    </source>
</evidence>
<dbReference type="Pfam" id="PF04082">
    <property type="entry name" value="Fungal_trans"/>
    <property type="match status" value="1"/>
</dbReference>
<feature type="non-terminal residue" evidence="7">
    <location>
        <position position="588"/>
    </location>
</feature>
<dbReference type="OrthoDB" id="3037908at2759"/>
<name>A0A9P7ZFV5_9HYPO</name>
<gene>
    <name evidence="7" type="ORF">F5Z01DRAFT_595846</name>
</gene>
<dbReference type="GO" id="GO:0005634">
    <property type="term" value="C:nucleus"/>
    <property type="evidence" value="ECO:0007669"/>
    <property type="project" value="UniProtKB-SubCell"/>
</dbReference>
<evidence type="ECO:0000259" key="6">
    <source>
        <dbReference type="PROSITE" id="PS50048"/>
    </source>
</evidence>
<evidence type="ECO:0000256" key="5">
    <source>
        <dbReference type="SAM" id="MobiDB-lite"/>
    </source>
</evidence>
<comment type="caution">
    <text evidence="7">The sequence shown here is derived from an EMBL/GenBank/DDBJ whole genome shotgun (WGS) entry which is preliminary data.</text>
</comment>
<dbReference type="PROSITE" id="PS50048">
    <property type="entry name" value="ZN2_CY6_FUNGAL_2"/>
    <property type="match status" value="1"/>
</dbReference>
<dbReference type="RefSeq" id="XP_046114729.1">
    <property type="nucleotide sequence ID" value="XM_046260733.1"/>
</dbReference>
<proteinExistence type="predicted"/>